<dbReference type="GO" id="GO:0035091">
    <property type="term" value="F:phosphatidylinositol binding"/>
    <property type="evidence" value="ECO:0007669"/>
    <property type="project" value="InterPro"/>
</dbReference>
<feature type="region of interest" description="Disordered" evidence="3">
    <location>
        <begin position="470"/>
        <end position="496"/>
    </location>
</feature>
<protein>
    <recommendedName>
        <fullName evidence="8">NADPH oxidase organizer 1</fullName>
    </recommendedName>
</protein>
<dbReference type="InterPro" id="IPR051228">
    <property type="entry name" value="NADPH_Oxidase/PX-Domain"/>
</dbReference>
<dbReference type="GO" id="GO:0042554">
    <property type="term" value="P:superoxide anion generation"/>
    <property type="evidence" value="ECO:0007669"/>
    <property type="project" value="TreeGrafter"/>
</dbReference>
<dbReference type="PROSITE" id="PS50002">
    <property type="entry name" value="SH3"/>
    <property type="match status" value="2"/>
</dbReference>
<dbReference type="Proteomes" id="UP001148018">
    <property type="component" value="Unassembled WGS sequence"/>
</dbReference>
<comment type="caution">
    <text evidence="6">The sequence shown here is derived from an EMBL/GenBank/DDBJ whole genome shotgun (WGS) entry which is preliminary data.</text>
</comment>
<organism evidence="6 7">
    <name type="scientific">Muraenolepis orangiensis</name>
    <name type="common">Patagonian moray cod</name>
    <dbReference type="NCBI Taxonomy" id="630683"/>
    <lineage>
        <taxon>Eukaryota</taxon>
        <taxon>Metazoa</taxon>
        <taxon>Chordata</taxon>
        <taxon>Craniata</taxon>
        <taxon>Vertebrata</taxon>
        <taxon>Euteleostomi</taxon>
        <taxon>Actinopterygii</taxon>
        <taxon>Neopterygii</taxon>
        <taxon>Teleostei</taxon>
        <taxon>Neoteleostei</taxon>
        <taxon>Acanthomorphata</taxon>
        <taxon>Zeiogadaria</taxon>
        <taxon>Gadariae</taxon>
        <taxon>Gadiformes</taxon>
        <taxon>Muraenolepidoidei</taxon>
        <taxon>Muraenolepididae</taxon>
        <taxon>Muraenolepis</taxon>
    </lineage>
</organism>
<evidence type="ECO:0000256" key="2">
    <source>
        <dbReference type="PROSITE-ProRule" id="PRU00192"/>
    </source>
</evidence>
<reference evidence="6" key="1">
    <citation type="submission" date="2022-07" db="EMBL/GenBank/DDBJ databases">
        <title>Chromosome-level genome of Muraenolepis orangiensis.</title>
        <authorList>
            <person name="Kim J."/>
        </authorList>
    </citation>
    <scope>NUCLEOTIDE SEQUENCE</scope>
    <source>
        <strain evidence="6">KU_S4_2022</strain>
        <tissue evidence="6">Muscle</tissue>
    </source>
</reference>
<dbReference type="SMART" id="SM00326">
    <property type="entry name" value="SH3"/>
    <property type="match status" value="2"/>
</dbReference>
<feature type="domain" description="SH3" evidence="4">
    <location>
        <begin position="225"/>
        <end position="284"/>
    </location>
</feature>
<keyword evidence="7" id="KW-1185">Reference proteome</keyword>
<feature type="region of interest" description="Disordered" evidence="3">
    <location>
        <begin position="517"/>
        <end position="593"/>
    </location>
</feature>
<dbReference type="Pfam" id="PF00787">
    <property type="entry name" value="PX"/>
    <property type="match status" value="1"/>
</dbReference>
<dbReference type="SUPFAM" id="SSF64268">
    <property type="entry name" value="PX domain"/>
    <property type="match status" value="1"/>
</dbReference>
<dbReference type="PROSITE" id="PS50195">
    <property type="entry name" value="PX"/>
    <property type="match status" value="1"/>
</dbReference>
<dbReference type="FunFam" id="2.30.30.40:FF:000233">
    <property type="entry name" value="NADPH oxidase organizer 1"/>
    <property type="match status" value="1"/>
</dbReference>
<dbReference type="Pfam" id="PF00018">
    <property type="entry name" value="SH3_1"/>
    <property type="match status" value="1"/>
</dbReference>
<dbReference type="InterPro" id="IPR036871">
    <property type="entry name" value="PX_dom_sf"/>
</dbReference>
<feature type="domain" description="PX" evidence="5">
    <location>
        <begin position="1"/>
        <end position="114"/>
    </location>
</feature>
<dbReference type="Gene3D" id="3.30.1520.10">
    <property type="entry name" value="Phox-like domain"/>
    <property type="match status" value="1"/>
</dbReference>
<evidence type="ECO:0000259" key="5">
    <source>
        <dbReference type="PROSITE" id="PS50195"/>
    </source>
</evidence>
<evidence type="ECO:0008006" key="8">
    <source>
        <dbReference type="Google" id="ProtNLM"/>
    </source>
</evidence>
<keyword evidence="1 2" id="KW-0728">SH3 domain</keyword>
<dbReference type="GO" id="GO:0005737">
    <property type="term" value="C:cytoplasm"/>
    <property type="evidence" value="ECO:0007669"/>
    <property type="project" value="TreeGrafter"/>
</dbReference>
<name>A0A9Q0IIC8_9TELE</name>
<dbReference type="PANTHER" id="PTHR15706">
    <property type="entry name" value="SH3 MULTIPLE DOMAIN"/>
    <property type="match status" value="1"/>
</dbReference>
<evidence type="ECO:0000313" key="6">
    <source>
        <dbReference type="EMBL" id="KAJ3601527.1"/>
    </source>
</evidence>
<evidence type="ECO:0000256" key="1">
    <source>
        <dbReference type="ARBA" id="ARBA00022443"/>
    </source>
</evidence>
<dbReference type="InterPro" id="IPR036028">
    <property type="entry name" value="SH3-like_dom_sf"/>
</dbReference>
<evidence type="ECO:0000259" key="4">
    <source>
        <dbReference type="PROSITE" id="PS50002"/>
    </source>
</evidence>
<dbReference type="GO" id="GO:0016176">
    <property type="term" value="F:superoxide-generating NADPH oxidase activator activity"/>
    <property type="evidence" value="ECO:0007669"/>
    <property type="project" value="TreeGrafter"/>
</dbReference>
<dbReference type="SUPFAM" id="SSF50044">
    <property type="entry name" value="SH3-domain"/>
    <property type="match status" value="2"/>
</dbReference>
<feature type="domain" description="SH3" evidence="4">
    <location>
        <begin position="151"/>
        <end position="211"/>
    </location>
</feature>
<feature type="compositionally biased region" description="Polar residues" evidence="3">
    <location>
        <begin position="583"/>
        <end position="593"/>
    </location>
</feature>
<dbReference type="Gene3D" id="2.30.30.40">
    <property type="entry name" value="SH3 Domains"/>
    <property type="match status" value="2"/>
</dbReference>
<feature type="compositionally biased region" description="Low complexity" evidence="3">
    <location>
        <begin position="472"/>
        <end position="496"/>
    </location>
</feature>
<sequence>MDEDRYPISTYITSVLWSDQNEIVVYRSFADFEKMHKQIKKAFPPTSPMKKSSRIIPKFKDHSTKSVGQKKGPSRSVVRLKFLEKYCEELLSCDPRVTQSPDLKRFFHPTDQDLKPEYSKNSIMVMPSDDVTDAIQDRTHGVGNVTQPFVTETYRCVALYETKDTKNKPFKVALDEKVDVLIKDKAGWWLVENEDKRLAWFPAPYLEKLDDDEDDEGDEAGSPTGIGALYTAVKTYKATKGDEVSVSIGSVVEVLQKSDNGWWLIRCGGKVGYVPTLFLQPYNNPRVRMASLQQDLRGSNLNLNLSQLSSPTGSEPNQRRRSHGDTLQLSQLQAPNLGGNNPNQRKQSQGYIMELSKLHGPSREGHNPNKSGHSQGNILQVSQLQAPSRRGSNPGESGHSQGNILQQRLGDQHRSRSVEVFNYNPPQLTKSHHSMDHGDGVSPSAAGVRTALLPVITVEGDEGDIRYRSHTLGSQESQDSLGSLGSDSSDFSDDLNSSNGSFTLNLAQSLNEQQLRLSRTPPPPTMSSNYLSPVAGKITPSVSDPNLYKGSSLPKVPPRPRAQEILTRCTTVTRKNAAKGGSRSPTLSDIQSR</sequence>
<dbReference type="InterPro" id="IPR001452">
    <property type="entry name" value="SH3_domain"/>
</dbReference>
<dbReference type="InterPro" id="IPR001683">
    <property type="entry name" value="PX_dom"/>
</dbReference>
<proteinExistence type="predicted"/>
<feature type="region of interest" description="Disordered" evidence="3">
    <location>
        <begin position="382"/>
        <end position="402"/>
    </location>
</feature>
<evidence type="ECO:0000313" key="7">
    <source>
        <dbReference type="Proteomes" id="UP001148018"/>
    </source>
</evidence>
<dbReference type="CDD" id="cd12024">
    <property type="entry name" value="SH3_NoxO1_2"/>
    <property type="match status" value="1"/>
</dbReference>
<dbReference type="InterPro" id="IPR035758">
    <property type="entry name" value="NoxO1_SH3_2"/>
</dbReference>
<dbReference type="AlphaFoldDB" id="A0A9Q0IIC8"/>
<feature type="region of interest" description="Disordered" evidence="3">
    <location>
        <begin position="303"/>
        <end position="326"/>
    </location>
</feature>
<evidence type="ECO:0000256" key="3">
    <source>
        <dbReference type="SAM" id="MobiDB-lite"/>
    </source>
</evidence>
<gene>
    <name evidence="6" type="ORF">NHX12_032495</name>
</gene>
<dbReference type="OrthoDB" id="10255964at2759"/>
<accession>A0A9Q0IIC8</accession>
<dbReference type="EMBL" id="JANIIK010000047">
    <property type="protein sequence ID" value="KAJ3601527.1"/>
    <property type="molecule type" value="Genomic_DNA"/>
</dbReference>
<dbReference type="PANTHER" id="PTHR15706:SF10">
    <property type="entry name" value="NADPH OXIDASE ORGANIZER 1"/>
    <property type="match status" value="1"/>
</dbReference>